<feature type="region of interest" description="Disordered" evidence="4">
    <location>
        <begin position="102"/>
        <end position="139"/>
    </location>
</feature>
<dbReference type="EMBL" id="CACRUQ010000021">
    <property type="protein sequence ID" value="VYU38202.1"/>
    <property type="molecule type" value="Genomic_DNA"/>
</dbReference>
<evidence type="ECO:0000256" key="2">
    <source>
        <dbReference type="HAMAP-Rule" id="MF_00984"/>
    </source>
</evidence>
<evidence type="ECO:0000256" key="4">
    <source>
        <dbReference type="SAM" id="MobiDB-lite"/>
    </source>
</evidence>
<sequence>MNKAILVGRLTRDPEVRYSQDENPTAVARYTVAVDRRFKRNNEPSADFIQCVVFGKSAEFAEKYFRQGMRISVSGRIQTGSYTNKDGVKVYTTVVIVEEQEFAESKSESKNTSNPVEESSADDGFMNLTDEYDDELPFH</sequence>
<dbReference type="Gene3D" id="2.40.50.140">
    <property type="entry name" value="Nucleic acid-binding proteins"/>
    <property type="match status" value="1"/>
</dbReference>
<dbReference type="NCBIfam" id="TIGR00621">
    <property type="entry name" value="ssb"/>
    <property type="match status" value="1"/>
</dbReference>
<dbReference type="SUPFAM" id="SSF50249">
    <property type="entry name" value="Nucleic acid-binding proteins"/>
    <property type="match status" value="1"/>
</dbReference>
<reference evidence="5" key="1">
    <citation type="submission" date="2019-11" db="EMBL/GenBank/DDBJ databases">
        <authorList>
            <person name="Feng L."/>
        </authorList>
    </citation>
    <scope>NUCLEOTIDE SEQUENCE</scope>
    <source>
        <strain evidence="5">RtorquesLFYP15</strain>
    </source>
</reference>
<feature type="compositionally biased region" description="Acidic residues" evidence="4">
    <location>
        <begin position="130"/>
        <end position="139"/>
    </location>
</feature>
<dbReference type="CDD" id="cd04496">
    <property type="entry name" value="SSB_OBF"/>
    <property type="match status" value="1"/>
</dbReference>
<dbReference type="PANTHER" id="PTHR10302:SF27">
    <property type="entry name" value="SINGLE-STRANDED DNA-BINDING PROTEIN"/>
    <property type="match status" value="1"/>
</dbReference>
<dbReference type="PROSITE" id="PS50935">
    <property type="entry name" value="SSB"/>
    <property type="match status" value="1"/>
</dbReference>
<dbReference type="GO" id="GO:0009295">
    <property type="term" value="C:nucleoid"/>
    <property type="evidence" value="ECO:0007669"/>
    <property type="project" value="TreeGrafter"/>
</dbReference>
<organism evidence="5">
    <name type="scientific">[Ruminococcus] torques</name>
    <dbReference type="NCBI Taxonomy" id="33039"/>
    <lineage>
        <taxon>Bacteria</taxon>
        <taxon>Bacillati</taxon>
        <taxon>Bacillota</taxon>
        <taxon>Clostridia</taxon>
        <taxon>Lachnospirales</taxon>
        <taxon>Lachnospiraceae</taxon>
        <taxon>Mediterraneibacter</taxon>
    </lineage>
</organism>
<evidence type="ECO:0000313" key="5">
    <source>
        <dbReference type="EMBL" id="VYU38202.1"/>
    </source>
</evidence>
<dbReference type="InterPro" id="IPR011344">
    <property type="entry name" value="ssDNA-bd"/>
</dbReference>
<dbReference type="HAMAP" id="MF_00984">
    <property type="entry name" value="SSB"/>
    <property type="match status" value="1"/>
</dbReference>
<evidence type="ECO:0000256" key="1">
    <source>
        <dbReference type="ARBA" id="ARBA00023125"/>
    </source>
</evidence>
<dbReference type="InterPro" id="IPR000424">
    <property type="entry name" value="Primosome_PriB/ssb"/>
</dbReference>
<proteinExistence type="inferred from homology"/>
<comment type="caution">
    <text evidence="2">Lacks conserved residue(s) required for the propagation of feature annotation.</text>
</comment>
<dbReference type="GO" id="GO:0006260">
    <property type="term" value="P:DNA replication"/>
    <property type="evidence" value="ECO:0007669"/>
    <property type="project" value="InterPro"/>
</dbReference>
<gene>
    <name evidence="5" type="primary">ssbB_2</name>
    <name evidence="5" type="ORF">RTLFYP15_02248</name>
</gene>
<dbReference type="GO" id="GO:0003697">
    <property type="term" value="F:single-stranded DNA binding"/>
    <property type="evidence" value="ECO:0007669"/>
    <property type="project" value="UniProtKB-UniRule"/>
</dbReference>
<name>A0A6N3EBU0_9FIRM</name>
<dbReference type="PIRSF" id="PIRSF002070">
    <property type="entry name" value="SSB"/>
    <property type="match status" value="1"/>
</dbReference>
<keyword evidence="1 2" id="KW-0238">DNA-binding</keyword>
<dbReference type="AlphaFoldDB" id="A0A6N3EBU0"/>
<protein>
    <recommendedName>
        <fullName evidence="2 3">Single-stranded DNA-binding protein</fullName>
        <shortName evidence="2">SSB</shortName>
    </recommendedName>
</protein>
<dbReference type="PANTHER" id="PTHR10302">
    <property type="entry name" value="SINGLE-STRANDED DNA-BINDING PROTEIN"/>
    <property type="match status" value="1"/>
</dbReference>
<dbReference type="Pfam" id="PF00436">
    <property type="entry name" value="SSB"/>
    <property type="match status" value="1"/>
</dbReference>
<dbReference type="RefSeq" id="WP_195941850.1">
    <property type="nucleotide sequence ID" value="NZ_CACRUQ010000021.1"/>
</dbReference>
<evidence type="ECO:0000256" key="3">
    <source>
        <dbReference type="PIRNR" id="PIRNR002070"/>
    </source>
</evidence>
<dbReference type="InterPro" id="IPR012340">
    <property type="entry name" value="NA-bd_OB-fold"/>
</dbReference>
<accession>A0A6N3EBU0</accession>
<comment type="subunit">
    <text evidence="2">Homotetramer.</text>
</comment>